<dbReference type="FunFam" id="3.40.50.1000:FF:000078">
    <property type="entry name" value="Bifunctional polynucleotide phosphatase/kinase"/>
    <property type="match status" value="1"/>
</dbReference>
<proteinExistence type="predicted"/>
<dbReference type="PANTHER" id="PTHR12083:SF9">
    <property type="entry name" value="BIFUNCTIONAL POLYNUCLEOTIDE PHOSPHATASE_KINASE"/>
    <property type="match status" value="1"/>
</dbReference>
<sequence>MASKRGPNAPISPPPVKRRLHSGTTKSAVANFFTPASQKPKDKTVWTERAPNEDTPATLLVGRYQPEAKEDGPTVKRRKIAAFDLDSTLIVTLSKKKFPDSATDWKWWHSSVVTKLKSLYGEDGYRVVIVSNQAGLTLHPDPKAKTPKAQLTTRVSAFKQKCSALFEQLDFPISIYAATEKDIFRKPRPGIWREILDDYDLQSGEVDMDNSFYVGDAGGRKLEVKGGDGSVVAAKDFSCSDRNFAHNVGLKFLTPEEHFLGLQPRDFHRDFDLEHFPFDDTLSTAAAPPIFERKSAQELVVFCGSPGSGKSTFYEKYLKPLDYERINQDNLKTRDKCVQAARGLLEEGSSVVIDNTNADPETRAIWIGLAKKYNIPARCVWFRTPKHICEHNDAVRALNKPMNPENRQGLPTMALTGFAARFKEPKEKEGFEDIVPLDFVFRGTKEEHDIWARYWL</sequence>
<dbReference type="SUPFAM" id="SSF56784">
    <property type="entry name" value="HAD-like"/>
    <property type="match status" value="1"/>
</dbReference>
<gene>
    <name evidence="2" type="ORF">DNG_08283</name>
</gene>
<dbReference type="InterPro" id="IPR027417">
    <property type="entry name" value="P-loop_NTPase"/>
</dbReference>
<dbReference type="Proteomes" id="UP001187682">
    <property type="component" value="Unassembled WGS sequence"/>
</dbReference>
<dbReference type="InterPro" id="IPR006549">
    <property type="entry name" value="HAD-SF_hydro_IIIA"/>
</dbReference>
<dbReference type="SUPFAM" id="SSF52540">
    <property type="entry name" value="P-loop containing nucleoside triphosphate hydrolases"/>
    <property type="match status" value="1"/>
</dbReference>
<accession>A0AAE8SY74</accession>
<comment type="caution">
    <text evidence="2">The sequence shown here is derived from an EMBL/GenBank/DDBJ whole genome shotgun (WGS) entry which is preliminary data.</text>
</comment>
<dbReference type="GO" id="GO:0003690">
    <property type="term" value="F:double-stranded DNA binding"/>
    <property type="evidence" value="ECO:0007669"/>
    <property type="project" value="TreeGrafter"/>
</dbReference>
<name>A0AAE8SY74_9PEZI</name>
<organism evidence="2 3">
    <name type="scientific">Cephalotrichum gorgonifer</name>
    <dbReference type="NCBI Taxonomy" id="2041049"/>
    <lineage>
        <taxon>Eukaryota</taxon>
        <taxon>Fungi</taxon>
        <taxon>Dikarya</taxon>
        <taxon>Ascomycota</taxon>
        <taxon>Pezizomycotina</taxon>
        <taxon>Sordariomycetes</taxon>
        <taxon>Hypocreomycetidae</taxon>
        <taxon>Microascales</taxon>
        <taxon>Microascaceae</taxon>
        <taxon>Cephalotrichum</taxon>
    </lineage>
</organism>
<dbReference type="EMBL" id="ONZQ02000013">
    <property type="protein sequence ID" value="SPO05596.1"/>
    <property type="molecule type" value="Genomic_DNA"/>
</dbReference>
<feature type="region of interest" description="Disordered" evidence="1">
    <location>
        <begin position="1"/>
        <end position="24"/>
    </location>
</feature>
<dbReference type="AlphaFoldDB" id="A0AAE8SY74"/>
<dbReference type="GO" id="GO:0046403">
    <property type="term" value="F:polynucleotide 3'-phosphatase activity"/>
    <property type="evidence" value="ECO:0007669"/>
    <property type="project" value="TreeGrafter"/>
</dbReference>
<evidence type="ECO:0000313" key="2">
    <source>
        <dbReference type="EMBL" id="SPO05596.1"/>
    </source>
</evidence>
<dbReference type="NCBIfam" id="TIGR01662">
    <property type="entry name" value="HAD-SF-IIIA"/>
    <property type="match status" value="1"/>
</dbReference>
<dbReference type="Gene3D" id="3.40.50.1000">
    <property type="entry name" value="HAD superfamily/HAD-like"/>
    <property type="match status" value="1"/>
</dbReference>
<dbReference type="InterPro" id="IPR036412">
    <property type="entry name" value="HAD-like_sf"/>
</dbReference>
<reference evidence="2" key="1">
    <citation type="submission" date="2018-03" db="EMBL/GenBank/DDBJ databases">
        <authorList>
            <person name="Guldener U."/>
        </authorList>
    </citation>
    <scope>NUCLEOTIDE SEQUENCE</scope>
</reference>
<dbReference type="Gene3D" id="3.40.50.300">
    <property type="entry name" value="P-loop containing nucleotide triphosphate hydrolases"/>
    <property type="match status" value="1"/>
</dbReference>
<dbReference type="Pfam" id="PF13671">
    <property type="entry name" value="AAA_33"/>
    <property type="match status" value="2"/>
</dbReference>
<dbReference type="InterPro" id="IPR013954">
    <property type="entry name" value="PNK3P"/>
</dbReference>
<evidence type="ECO:0000256" key="1">
    <source>
        <dbReference type="SAM" id="MobiDB-lite"/>
    </source>
</evidence>
<dbReference type="PANTHER" id="PTHR12083">
    <property type="entry name" value="BIFUNCTIONAL POLYNUCLEOTIDE PHOSPHATASE/KINASE"/>
    <property type="match status" value="1"/>
</dbReference>
<protein>
    <submittedName>
        <fullName evidence="2">Related to bifunctional polynucleotide phosphatase/kinase</fullName>
    </submittedName>
</protein>
<dbReference type="GO" id="GO:0006281">
    <property type="term" value="P:DNA repair"/>
    <property type="evidence" value="ECO:0007669"/>
    <property type="project" value="TreeGrafter"/>
</dbReference>
<dbReference type="InterPro" id="IPR023214">
    <property type="entry name" value="HAD_sf"/>
</dbReference>
<keyword evidence="3" id="KW-1185">Reference proteome</keyword>
<dbReference type="GO" id="GO:0046404">
    <property type="term" value="F:ATP-dependent polydeoxyribonucleotide 5'-hydroxyl-kinase activity"/>
    <property type="evidence" value="ECO:0007669"/>
    <property type="project" value="TreeGrafter"/>
</dbReference>
<dbReference type="FunFam" id="3.40.50.300:FF:000737">
    <property type="entry name" value="Bifunctional polynucleotide phosphatase/kinase"/>
    <property type="match status" value="1"/>
</dbReference>
<evidence type="ECO:0000313" key="3">
    <source>
        <dbReference type="Proteomes" id="UP001187682"/>
    </source>
</evidence>
<dbReference type="NCBIfam" id="TIGR01664">
    <property type="entry name" value="DNA-3'-Pase"/>
    <property type="match status" value="1"/>
</dbReference>
<dbReference type="Pfam" id="PF08645">
    <property type="entry name" value="PNK3P"/>
    <property type="match status" value="1"/>
</dbReference>
<dbReference type="InterPro" id="IPR006551">
    <property type="entry name" value="Polynucleotide_phosphatase"/>
</dbReference>